<dbReference type="AlphaFoldDB" id="A0A8X8W0U0"/>
<gene>
    <name evidence="2" type="ORF">SASPL_154853</name>
</gene>
<name>A0A8X8W0U0_SALSN</name>
<evidence type="ECO:0000313" key="3">
    <source>
        <dbReference type="Proteomes" id="UP000298416"/>
    </source>
</evidence>
<proteinExistence type="predicted"/>
<feature type="compositionally biased region" description="Basic and acidic residues" evidence="1">
    <location>
        <begin position="19"/>
        <end position="35"/>
    </location>
</feature>
<dbReference type="EMBL" id="PNBA02000022">
    <property type="protein sequence ID" value="KAG6385970.1"/>
    <property type="molecule type" value="Genomic_DNA"/>
</dbReference>
<sequence length="195" mass="21664">MATIDEERLPDSVLAEVPRQAEERNGGDHRTRDENLELEGLDLELLAGGASGELDLGERKSEGEQEEGEPGEGGAEESVVAEAEEAEEFFECAKSIKNVETHLTCRSQSVGAPPRAAVHQKRRIVQKQSRDHRSAFHKLFKKITAYAARDSRTALLYGDHEISFQRTPVVHVRMPAALRLKLPHIPCVTPQVDHD</sequence>
<feature type="compositionally biased region" description="Basic and acidic residues" evidence="1">
    <location>
        <begin position="1"/>
        <end position="10"/>
    </location>
</feature>
<accession>A0A8X8W0U0</accession>
<reference evidence="2" key="2">
    <citation type="submission" date="2020-08" db="EMBL/GenBank/DDBJ databases">
        <title>Plant Genome Project.</title>
        <authorList>
            <person name="Zhang R.-G."/>
        </authorList>
    </citation>
    <scope>NUCLEOTIDE SEQUENCE</scope>
    <source>
        <strain evidence="2">Huo1</strain>
        <tissue evidence="2">Leaf</tissue>
    </source>
</reference>
<reference evidence="2" key="1">
    <citation type="submission" date="2018-01" db="EMBL/GenBank/DDBJ databases">
        <authorList>
            <person name="Mao J.F."/>
        </authorList>
    </citation>
    <scope>NUCLEOTIDE SEQUENCE</scope>
    <source>
        <strain evidence="2">Huo1</strain>
        <tissue evidence="2">Leaf</tissue>
    </source>
</reference>
<feature type="region of interest" description="Disordered" evidence="1">
    <location>
        <begin position="1"/>
        <end position="81"/>
    </location>
</feature>
<comment type="caution">
    <text evidence="2">The sequence shown here is derived from an EMBL/GenBank/DDBJ whole genome shotgun (WGS) entry which is preliminary data.</text>
</comment>
<evidence type="ECO:0000313" key="2">
    <source>
        <dbReference type="EMBL" id="KAG6385970.1"/>
    </source>
</evidence>
<dbReference type="Proteomes" id="UP000298416">
    <property type="component" value="Unassembled WGS sequence"/>
</dbReference>
<feature type="compositionally biased region" description="Low complexity" evidence="1">
    <location>
        <begin position="43"/>
        <end position="54"/>
    </location>
</feature>
<keyword evidence="3" id="KW-1185">Reference proteome</keyword>
<evidence type="ECO:0000256" key="1">
    <source>
        <dbReference type="SAM" id="MobiDB-lite"/>
    </source>
</evidence>
<organism evidence="2">
    <name type="scientific">Salvia splendens</name>
    <name type="common">Scarlet sage</name>
    <dbReference type="NCBI Taxonomy" id="180675"/>
    <lineage>
        <taxon>Eukaryota</taxon>
        <taxon>Viridiplantae</taxon>
        <taxon>Streptophyta</taxon>
        <taxon>Embryophyta</taxon>
        <taxon>Tracheophyta</taxon>
        <taxon>Spermatophyta</taxon>
        <taxon>Magnoliopsida</taxon>
        <taxon>eudicotyledons</taxon>
        <taxon>Gunneridae</taxon>
        <taxon>Pentapetalae</taxon>
        <taxon>asterids</taxon>
        <taxon>lamiids</taxon>
        <taxon>Lamiales</taxon>
        <taxon>Lamiaceae</taxon>
        <taxon>Nepetoideae</taxon>
        <taxon>Mentheae</taxon>
        <taxon>Salviinae</taxon>
        <taxon>Salvia</taxon>
        <taxon>Salvia subgen. Calosphace</taxon>
        <taxon>core Calosphace</taxon>
    </lineage>
</organism>
<protein>
    <submittedName>
        <fullName evidence="2">Uncharacterized protein</fullName>
    </submittedName>
</protein>